<dbReference type="PANTHER" id="PTHR42847">
    <property type="entry name" value="ALKANESULFONATE MONOOXYGENASE"/>
    <property type="match status" value="1"/>
</dbReference>
<dbReference type="InterPro" id="IPR050172">
    <property type="entry name" value="SsuD_RutA_monooxygenase"/>
</dbReference>
<evidence type="ECO:0000256" key="4">
    <source>
        <dbReference type="ARBA" id="ARBA00023033"/>
    </source>
</evidence>
<dbReference type="Pfam" id="PF00296">
    <property type="entry name" value="Bac_luciferase"/>
    <property type="match status" value="1"/>
</dbReference>
<comment type="caution">
    <text evidence="6">The sequence shown here is derived from an EMBL/GenBank/DDBJ whole genome shotgun (WGS) entry which is preliminary data.</text>
</comment>
<protein>
    <submittedName>
        <fullName evidence="6">Alkanesulfonate monooxygenase</fullName>
    </submittedName>
</protein>
<organism evidence="6 7">
    <name type="scientific">Nostoc minutum NIES-26</name>
    <dbReference type="NCBI Taxonomy" id="1844469"/>
    <lineage>
        <taxon>Bacteria</taxon>
        <taxon>Bacillati</taxon>
        <taxon>Cyanobacteriota</taxon>
        <taxon>Cyanophyceae</taxon>
        <taxon>Nostocales</taxon>
        <taxon>Nostocaceae</taxon>
        <taxon>Nostoc</taxon>
    </lineage>
</organism>
<dbReference type="Gene3D" id="3.20.20.30">
    <property type="entry name" value="Luciferase-like domain"/>
    <property type="match status" value="1"/>
</dbReference>
<name>A0A367RXL3_9NOSO</name>
<keyword evidence="7" id="KW-1185">Reference proteome</keyword>
<gene>
    <name evidence="6" type="ORF">A6770_37840</name>
</gene>
<evidence type="ECO:0000256" key="1">
    <source>
        <dbReference type="ARBA" id="ARBA00022630"/>
    </source>
</evidence>
<keyword evidence="3" id="KW-0560">Oxidoreductase</keyword>
<dbReference type="SUPFAM" id="SSF51679">
    <property type="entry name" value="Bacterial luciferase-like"/>
    <property type="match status" value="1"/>
</dbReference>
<keyword evidence="2" id="KW-0288">FMN</keyword>
<dbReference type="GO" id="GO:0008726">
    <property type="term" value="F:alkanesulfonate monooxygenase activity"/>
    <property type="evidence" value="ECO:0007669"/>
    <property type="project" value="TreeGrafter"/>
</dbReference>
<dbReference type="Proteomes" id="UP000252107">
    <property type="component" value="Unassembled WGS sequence"/>
</dbReference>
<evidence type="ECO:0000256" key="2">
    <source>
        <dbReference type="ARBA" id="ARBA00022643"/>
    </source>
</evidence>
<sequence>MPLEFIGMIGTREASELHGTAVSLTGGSIDTAYVRKFAKVHEDGGFDRVLVGYSSTGPDGFNVVNYAANVTEKLKFLLAHRPGFVAPTLAARKLATLDHFTSGRVAVHIITGGSDAEQQRDGDWLDHDTRYRRTDEYLDIVRRVWTSEEAFDYEGEFYRVKQAFSEVKPLQKPHLPIYFGGASGAAVGVGAKHSNVYAFWGEPIAAIKQRIAEVKAAAPPGKSLGFSVSLRPILAETEEKAWEKARYILSRVKENRAKAGIQLPSGTSARPQAVGSLRLLEFAKDSEIYDKRLWTPIATVTGAYGNTTALVGTPEQVAESLFDYYEAGMTTLLIRGFDPVEDAIAYGRDVIPLVRQEIQRREQQTATIA</sequence>
<evidence type="ECO:0000256" key="3">
    <source>
        <dbReference type="ARBA" id="ARBA00023002"/>
    </source>
</evidence>
<evidence type="ECO:0000259" key="5">
    <source>
        <dbReference type="Pfam" id="PF00296"/>
    </source>
</evidence>
<accession>A0A367RXL3</accession>
<reference evidence="6" key="1">
    <citation type="submission" date="2016-04" db="EMBL/GenBank/DDBJ databases">
        <authorList>
            <person name="Tabuchi Yagui T.R."/>
        </authorList>
    </citation>
    <scope>NUCLEOTIDE SEQUENCE [LARGE SCALE GENOMIC DNA]</scope>
    <source>
        <strain evidence="6">NIES-26</strain>
    </source>
</reference>
<dbReference type="GO" id="GO:0046306">
    <property type="term" value="P:alkanesulfonate catabolic process"/>
    <property type="evidence" value="ECO:0007669"/>
    <property type="project" value="TreeGrafter"/>
</dbReference>
<keyword evidence="4 6" id="KW-0503">Monooxygenase</keyword>
<evidence type="ECO:0000313" key="6">
    <source>
        <dbReference type="EMBL" id="RCJ40581.1"/>
    </source>
</evidence>
<evidence type="ECO:0000313" key="7">
    <source>
        <dbReference type="Proteomes" id="UP000252107"/>
    </source>
</evidence>
<dbReference type="InterPro" id="IPR011251">
    <property type="entry name" value="Luciferase-like_dom"/>
</dbReference>
<dbReference type="PANTHER" id="PTHR42847:SF9">
    <property type="entry name" value="BLL6451 PROTEIN"/>
    <property type="match status" value="1"/>
</dbReference>
<dbReference type="CDD" id="cd01094">
    <property type="entry name" value="Alkanesulfonate_monoxygenase"/>
    <property type="match status" value="1"/>
</dbReference>
<dbReference type="InterPro" id="IPR036661">
    <property type="entry name" value="Luciferase-like_sf"/>
</dbReference>
<keyword evidence="1" id="KW-0285">Flavoprotein</keyword>
<dbReference type="EMBL" id="LXQD01000051">
    <property type="protein sequence ID" value="RCJ40581.1"/>
    <property type="molecule type" value="Genomic_DNA"/>
</dbReference>
<proteinExistence type="predicted"/>
<feature type="domain" description="Luciferase-like" evidence="5">
    <location>
        <begin position="18"/>
        <end position="330"/>
    </location>
</feature>
<dbReference type="AlphaFoldDB" id="A0A367RXL3"/>